<reference evidence="2 3" key="1">
    <citation type="journal article" date="2017" name="Genome Announc.">
        <title>Complete Genome Sequences of Two Acetylene-Fermenting Pelobacter acetylenicus Strains.</title>
        <authorList>
            <person name="Sutton J.M."/>
            <person name="Baesman S.M."/>
            <person name="Fierst J.L."/>
            <person name="Poret-Peterson A.T."/>
            <person name="Oremland R.S."/>
            <person name="Dunlap D.S."/>
            <person name="Akob D.M."/>
        </authorList>
    </citation>
    <scope>NUCLEOTIDE SEQUENCE [LARGE SCALE GENOMIC DNA]</scope>
    <source>
        <strain evidence="2 3">DSM 3247</strain>
    </source>
</reference>
<dbReference type="PRINTS" id="PR00411">
    <property type="entry name" value="PNDRDTASEI"/>
</dbReference>
<organism evidence="2 3">
    <name type="scientific">Syntrophotalea acetylenica</name>
    <name type="common">Pelobacter acetylenicus</name>
    <dbReference type="NCBI Taxonomy" id="29542"/>
    <lineage>
        <taxon>Bacteria</taxon>
        <taxon>Pseudomonadati</taxon>
        <taxon>Thermodesulfobacteriota</taxon>
        <taxon>Desulfuromonadia</taxon>
        <taxon>Desulfuromonadales</taxon>
        <taxon>Syntrophotaleaceae</taxon>
        <taxon>Syntrophotalea</taxon>
    </lineage>
</organism>
<dbReference type="Proteomes" id="UP000182264">
    <property type="component" value="Chromosome"/>
</dbReference>
<keyword evidence="3" id="KW-1185">Reference proteome</keyword>
<dbReference type="PANTHER" id="PTHR42685:SF22">
    <property type="entry name" value="CONDITIONED MEDIUM FACTOR RECEPTOR 1"/>
    <property type="match status" value="1"/>
</dbReference>
<proteinExistence type="predicted"/>
<dbReference type="GO" id="GO:0071949">
    <property type="term" value="F:FAD binding"/>
    <property type="evidence" value="ECO:0007669"/>
    <property type="project" value="InterPro"/>
</dbReference>
<gene>
    <name evidence="2" type="ORF">A7E75_09415</name>
</gene>
<evidence type="ECO:0000259" key="1">
    <source>
        <dbReference type="Pfam" id="PF01494"/>
    </source>
</evidence>
<dbReference type="AlphaFoldDB" id="A0A1L3GGZ4"/>
<evidence type="ECO:0000313" key="2">
    <source>
        <dbReference type="EMBL" id="APG25217.1"/>
    </source>
</evidence>
<dbReference type="EMBL" id="CP015518">
    <property type="protein sequence ID" value="APG25217.1"/>
    <property type="molecule type" value="Genomic_DNA"/>
</dbReference>
<evidence type="ECO:0000313" key="3">
    <source>
        <dbReference type="Proteomes" id="UP000182264"/>
    </source>
</evidence>
<accession>A0A1L3GGZ4</accession>
<name>A0A1L3GGZ4_SYNAC</name>
<dbReference type="InterPro" id="IPR002938">
    <property type="entry name" value="FAD-bd"/>
</dbReference>
<feature type="domain" description="FAD-binding" evidence="1">
    <location>
        <begin position="29"/>
        <end position="163"/>
    </location>
</feature>
<dbReference type="InterPro" id="IPR050407">
    <property type="entry name" value="Geranylgeranyl_reductase"/>
</dbReference>
<dbReference type="Pfam" id="PF01494">
    <property type="entry name" value="FAD_binding_3"/>
    <property type="match status" value="1"/>
</dbReference>
<dbReference type="Gene3D" id="3.50.50.60">
    <property type="entry name" value="FAD/NAD(P)-binding domain"/>
    <property type="match status" value="1"/>
</dbReference>
<dbReference type="InterPro" id="IPR036188">
    <property type="entry name" value="FAD/NAD-bd_sf"/>
</dbReference>
<dbReference type="KEGG" id="pace:A6070_03390"/>
<sequence>MANEADAFLQGRFSVGQLAVEDLPDGHWDVIVVGGGPGGSVAAMELASLGHRVLLCDRQWFPREKVCGDGLTPAAMRLLRRFGMCEEVEAVGHRCASLSIFSPSRVRIDMPADYLTVRREIYDALLVRRAAAAGVTFVRGTVRLLGHRPDGAAEVVFREGGRRHAAACCLLATGTRLDLARQAGLGTAAALTGAALRCYVRSSLPLDQLVIACEAAVLPGYAWIFPVGQGLFNVGCGLFMQGRRNKRINLKRVFASFLRDFPLTRRLLAQGQVETPWQGALLRSGWRQVLPMARGPYLGIGEMVGTTSPYTGEGIGKAMQSGILAARLAHRCLLRGDVTCLQRMPVYLGQLAGLRYGDFNRTRRWFLSPALVDFVAGRIHNSPYLYNALQGILQEKVDPAQVFSWRGVWRSFRF</sequence>
<dbReference type="RefSeq" id="WP_072287066.1">
    <property type="nucleotide sequence ID" value="NZ_CP015455.1"/>
</dbReference>
<dbReference type="STRING" id="29542.A6070_03390"/>
<dbReference type="OrthoDB" id="9799983at2"/>
<dbReference type="PANTHER" id="PTHR42685">
    <property type="entry name" value="GERANYLGERANYL DIPHOSPHATE REDUCTASE"/>
    <property type="match status" value="1"/>
</dbReference>
<protein>
    <recommendedName>
        <fullName evidence="1">FAD-binding domain-containing protein</fullName>
    </recommendedName>
</protein>
<dbReference type="SUPFAM" id="SSF51905">
    <property type="entry name" value="FAD/NAD(P)-binding domain"/>
    <property type="match status" value="1"/>
</dbReference>